<proteinExistence type="predicted"/>
<dbReference type="RefSeq" id="WP_308714822.1">
    <property type="nucleotide sequence ID" value="NZ_JAVHUY010000023.1"/>
</dbReference>
<evidence type="ECO:0000313" key="2">
    <source>
        <dbReference type="EMBL" id="MDQ7907544.1"/>
    </source>
</evidence>
<name>A0ABU0ZKG6_9ACTN</name>
<keyword evidence="2" id="KW-0378">Hydrolase</keyword>
<reference evidence="2 3" key="1">
    <citation type="submission" date="2023-08" db="EMBL/GenBank/DDBJ databases">
        <title>Phytohabitans sansha sp. nov., isolated from marine sediment.</title>
        <authorList>
            <person name="Zhao Y."/>
            <person name="Yi K."/>
        </authorList>
    </citation>
    <scope>NUCLEOTIDE SEQUENCE [LARGE SCALE GENOMIC DNA]</scope>
    <source>
        <strain evidence="2 3">ZYX-F-186</strain>
    </source>
</reference>
<feature type="domain" description="TIM-barrel" evidence="1">
    <location>
        <begin position="10"/>
        <end position="53"/>
    </location>
</feature>
<dbReference type="SUPFAM" id="SSF51621">
    <property type="entry name" value="Phosphoenolpyruvate/pyruvate domain"/>
    <property type="match status" value="1"/>
</dbReference>
<keyword evidence="3" id="KW-1185">Reference proteome</keyword>
<evidence type="ECO:0000313" key="3">
    <source>
        <dbReference type="Proteomes" id="UP001230908"/>
    </source>
</evidence>
<dbReference type="Gene3D" id="3.20.20.70">
    <property type="entry name" value="Aldolase class I"/>
    <property type="match status" value="1"/>
</dbReference>
<dbReference type="Pfam" id="PF09370">
    <property type="entry name" value="PEP_hydrolase"/>
    <property type="match status" value="1"/>
</dbReference>
<gene>
    <name evidence="2" type="ORF">RB614_23775</name>
</gene>
<evidence type="ECO:0000259" key="1">
    <source>
        <dbReference type="Pfam" id="PF09370"/>
    </source>
</evidence>
<dbReference type="Proteomes" id="UP001230908">
    <property type="component" value="Unassembled WGS sequence"/>
</dbReference>
<sequence>MNTLMDKTAILDRMRAQVAAGSPIIGAGAGIGLSAKWAAARGAGQVIGFNAGK</sequence>
<dbReference type="InterPro" id="IPR015813">
    <property type="entry name" value="Pyrv/PenolPyrv_kinase-like_dom"/>
</dbReference>
<comment type="caution">
    <text evidence="2">The sequence shown here is derived from an EMBL/GenBank/DDBJ whole genome shotgun (WGS) entry which is preliminary data.</text>
</comment>
<dbReference type="InterPro" id="IPR013785">
    <property type="entry name" value="Aldolase_TIM"/>
</dbReference>
<dbReference type="InterPro" id="IPR009215">
    <property type="entry name" value="TIM-br_IGPS-like"/>
</dbReference>
<organism evidence="2 3">
    <name type="scientific">Phytohabitans maris</name>
    <dbReference type="NCBI Taxonomy" id="3071409"/>
    <lineage>
        <taxon>Bacteria</taxon>
        <taxon>Bacillati</taxon>
        <taxon>Actinomycetota</taxon>
        <taxon>Actinomycetes</taxon>
        <taxon>Micromonosporales</taxon>
        <taxon>Micromonosporaceae</taxon>
    </lineage>
</organism>
<dbReference type="EMBL" id="JAVHUY010000023">
    <property type="protein sequence ID" value="MDQ7907544.1"/>
    <property type="molecule type" value="Genomic_DNA"/>
</dbReference>
<protein>
    <submittedName>
        <fullName evidence="2">Phosphoenolpyruvate hydrolase family protein</fullName>
    </submittedName>
</protein>
<accession>A0ABU0ZKG6</accession>
<dbReference type="GO" id="GO:0016787">
    <property type="term" value="F:hydrolase activity"/>
    <property type="evidence" value="ECO:0007669"/>
    <property type="project" value="UniProtKB-KW"/>
</dbReference>